<dbReference type="GO" id="GO:0005634">
    <property type="term" value="C:nucleus"/>
    <property type="evidence" value="ECO:0007669"/>
    <property type="project" value="TreeGrafter"/>
</dbReference>
<feature type="repeat" description="HEAT" evidence="3">
    <location>
        <begin position="332"/>
        <end position="370"/>
    </location>
</feature>
<evidence type="ECO:0000313" key="6">
    <source>
        <dbReference type="WBParaSite" id="ACRNAN_scaffold6552.g12946.t1"/>
    </source>
</evidence>
<keyword evidence="1" id="KW-0677">Repeat</keyword>
<dbReference type="Gene3D" id="1.25.10.10">
    <property type="entry name" value="Leucine-rich Repeat Variant"/>
    <property type="match status" value="1"/>
</dbReference>
<feature type="repeat" description="HEAT" evidence="3">
    <location>
        <begin position="173"/>
        <end position="211"/>
    </location>
</feature>
<accession>A0A914E8Y6</accession>
<feature type="repeat" description="HEAT" evidence="3">
    <location>
        <begin position="96"/>
        <end position="134"/>
    </location>
</feature>
<sequence length="594" mass="67474">METMQVDTELNENVDSLYPIQVLVDELRLEDVQLRLKAIRQLSTIAIGLGQERTRNELIPFLTDVIYEEDEVLIVLAEQFGNFTQYIGGPEFVHCLLPPLVKYANTEETAVREKAIESLRKLAPLHSEAALEEHYIPMILQLCKGDWFTSKCSACGLIDAAYARASQTRKIELRTAFEKLCADDTPMVRRTAATKLGYFVKVLEPEFKTEMLKIFERLAEDDQDSVRLKVVEASAAIIILFISDPELSHVKKIIKNLVGDKSWRVRVNAADKISEIQEAFGTLISADEIVSWYTNLLMDPEPEVRDASTKKLIAVCSALPVESREKLIVEQIMPVVKELPFDANLHVKIALADVIMGIAPLLGEQNTITYLLPLFLMLLRDDTPEARLNIISSLDKMNGVISREEFINSVLPVIVELCEDASWRVRLAIVEYMPMFANEFGQEFFDERLLKLCLTCFEDSVFAIREASTNILKQLTAKFGIEWCLTKVFPGLKCLSDSPNYLRRLTCLFCLSALVEVIDKESILREFVPILTKLAEDSIPNVRFNVAKNFIKIGKFLELRQHQEIILPILDKLITDQDFDVRFFSEEAKAALSL</sequence>
<proteinExistence type="inferred from homology"/>
<feature type="repeat" description="HEAT" evidence="3">
    <location>
        <begin position="371"/>
        <end position="409"/>
    </location>
</feature>
<feature type="domain" description="Phosphatase PP2A regulatory subunit A/Splicing factor 3B subunit 1-like HEAT repeat" evidence="4">
    <location>
        <begin position="287"/>
        <end position="363"/>
    </location>
</feature>
<evidence type="ECO:0000256" key="3">
    <source>
        <dbReference type="PROSITE-ProRule" id="PRU00103"/>
    </source>
</evidence>
<dbReference type="InterPro" id="IPR016024">
    <property type="entry name" value="ARM-type_fold"/>
</dbReference>
<dbReference type="PANTHER" id="PTHR10648:SF4">
    <property type="entry name" value="PROTEIN PHOSPHATASE 2 (FORMERLY 2A), REGULATORY SUBUNIT A, BETA ISOFORM-RELATED"/>
    <property type="match status" value="1"/>
</dbReference>
<feature type="repeat" description="HEAT" evidence="3">
    <location>
        <begin position="566"/>
        <end position="594"/>
    </location>
</feature>
<evidence type="ECO:0000313" key="5">
    <source>
        <dbReference type="Proteomes" id="UP000887540"/>
    </source>
</evidence>
<keyword evidence="5" id="KW-1185">Reference proteome</keyword>
<evidence type="ECO:0000259" key="4">
    <source>
        <dbReference type="Pfam" id="PF22646"/>
    </source>
</evidence>
<evidence type="ECO:0000256" key="2">
    <source>
        <dbReference type="ARBA" id="ARBA00038332"/>
    </source>
</evidence>
<dbReference type="Proteomes" id="UP000887540">
    <property type="component" value="Unplaced"/>
</dbReference>
<dbReference type="Pfam" id="PF22646">
    <property type="entry name" value="PPP2R1A-like_HEAT"/>
    <property type="match status" value="1"/>
</dbReference>
<name>A0A914E8Y6_9BILA</name>
<dbReference type="FunFam" id="1.25.10.10:FF:000318">
    <property type="entry name" value="Serine/threonine-protein phosphatase 2A regulatory subunit A gamma isoform"/>
    <property type="match status" value="1"/>
</dbReference>
<dbReference type="InterPro" id="IPR051023">
    <property type="entry name" value="PP2A_Regulatory_Subunit_A"/>
</dbReference>
<dbReference type="SUPFAM" id="SSF48371">
    <property type="entry name" value="ARM repeat"/>
    <property type="match status" value="1"/>
</dbReference>
<dbReference type="InterPro" id="IPR021133">
    <property type="entry name" value="HEAT_type_2"/>
</dbReference>
<feature type="repeat" description="HEAT" evidence="3">
    <location>
        <begin position="289"/>
        <end position="327"/>
    </location>
</feature>
<comment type="similarity">
    <text evidence="2">Belongs to the phosphatase 2A regulatory subunit A family.</text>
</comment>
<feature type="repeat" description="HEAT" evidence="3">
    <location>
        <begin position="410"/>
        <end position="448"/>
    </location>
</feature>
<dbReference type="GO" id="GO:0019888">
    <property type="term" value="F:protein phosphatase regulator activity"/>
    <property type="evidence" value="ECO:0007669"/>
    <property type="project" value="TreeGrafter"/>
</dbReference>
<dbReference type="GO" id="GO:0005829">
    <property type="term" value="C:cytosol"/>
    <property type="evidence" value="ECO:0007669"/>
    <property type="project" value="TreeGrafter"/>
</dbReference>
<dbReference type="WBParaSite" id="ACRNAN_scaffold6552.g12946.t1">
    <property type="protein sequence ID" value="ACRNAN_scaffold6552.g12946.t1"/>
    <property type="gene ID" value="ACRNAN_scaffold6552.g12946"/>
</dbReference>
<dbReference type="GO" id="GO:0000159">
    <property type="term" value="C:protein phosphatase type 2A complex"/>
    <property type="evidence" value="ECO:0007669"/>
    <property type="project" value="TreeGrafter"/>
</dbReference>
<evidence type="ECO:0000256" key="1">
    <source>
        <dbReference type="ARBA" id="ARBA00022737"/>
    </source>
</evidence>
<dbReference type="AlphaFoldDB" id="A0A914E8Y6"/>
<protein>
    <recommendedName>
        <fullName evidence="4">Phosphatase PP2A regulatory subunit A/Splicing factor 3B subunit 1-like HEAT repeat domain-containing protein</fullName>
    </recommendedName>
</protein>
<feature type="repeat" description="HEAT" evidence="3">
    <location>
        <begin position="527"/>
        <end position="564"/>
    </location>
</feature>
<dbReference type="PANTHER" id="PTHR10648">
    <property type="entry name" value="SERINE/THREONINE-PROTEIN PHOSPHATASE PP2A 65 KDA REGULATORY SUBUNIT"/>
    <property type="match status" value="1"/>
</dbReference>
<reference evidence="6" key="1">
    <citation type="submission" date="2022-11" db="UniProtKB">
        <authorList>
            <consortium name="WormBaseParasite"/>
        </authorList>
    </citation>
    <scope>IDENTIFICATION</scope>
</reference>
<organism evidence="5 6">
    <name type="scientific">Acrobeloides nanus</name>
    <dbReference type="NCBI Taxonomy" id="290746"/>
    <lineage>
        <taxon>Eukaryota</taxon>
        <taxon>Metazoa</taxon>
        <taxon>Ecdysozoa</taxon>
        <taxon>Nematoda</taxon>
        <taxon>Chromadorea</taxon>
        <taxon>Rhabditida</taxon>
        <taxon>Tylenchina</taxon>
        <taxon>Cephalobomorpha</taxon>
        <taxon>Cephaloboidea</taxon>
        <taxon>Cephalobidae</taxon>
        <taxon>Acrobeloides</taxon>
    </lineage>
</organism>
<dbReference type="InterPro" id="IPR011989">
    <property type="entry name" value="ARM-like"/>
</dbReference>
<dbReference type="InterPro" id="IPR054573">
    <property type="entry name" value="PP2A/SF3B1-like_HEAT"/>
</dbReference>
<dbReference type="PROSITE" id="PS50077">
    <property type="entry name" value="HEAT_REPEAT"/>
    <property type="match status" value="9"/>
</dbReference>
<feature type="repeat" description="HEAT" evidence="3">
    <location>
        <begin position="250"/>
        <end position="288"/>
    </location>
</feature>